<evidence type="ECO:0000313" key="6">
    <source>
        <dbReference type="EMBL" id="OXA60894.1"/>
    </source>
</evidence>
<proteinExistence type="predicted"/>
<feature type="compositionally biased region" description="Low complexity" evidence="3">
    <location>
        <begin position="83"/>
        <end position="149"/>
    </location>
</feature>
<dbReference type="InterPro" id="IPR036508">
    <property type="entry name" value="Chitin-bd_dom_sf"/>
</dbReference>
<feature type="signal peptide" evidence="4">
    <location>
        <begin position="1"/>
        <end position="20"/>
    </location>
</feature>
<dbReference type="SUPFAM" id="SSF53955">
    <property type="entry name" value="Lysozyme-like"/>
    <property type="match status" value="1"/>
</dbReference>
<dbReference type="GO" id="GO:0004568">
    <property type="term" value="F:chitinase activity"/>
    <property type="evidence" value="ECO:0007669"/>
    <property type="project" value="InterPro"/>
</dbReference>
<accession>A0A226EUZ7</accession>
<comment type="caution">
    <text evidence="6">The sequence shown here is derived from an EMBL/GenBank/DDBJ whole genome shotgun (WGS) entry which is preliminary data.</text>
</comment>
<dbReference type="GO" id="GO:0006952">
    <property type="term" value="P:defense response"/>
    <property type="evidence" value="ECO:0007669"/>
    <property type="project" value="UniProtKB-KW"/>
</dbReference>
<dbReference type="Pfam" id="PF01607">
    <property type="entry name" value="CBM_14"/>
    <property type="match status" value="1"/>
</dbReference>
<feature type="chain" id="PRO_5012059010" evidence="4">
    <location>
        <begin position="21"/>
        <end position="350"/>
    </location>
</feature>
<keyword evidence="4" id="KW-0732">Signal</keyword>
<dbReference type="GO" id="GO:0005576">
    <property type="term" value="C:extracellular region"/>
    <property type="evidence" value="ECO:0007669"/>
    <property type="project" value="InterPro"/>
</dbReference>
<dbReference type="Proteomes" id="UP000198287">
    <property type="component" value="Unassembled WGS sequence"/>
</dbReference>
<protein>
    <submittedName>
        <fullName evidence="6">Chitinase 5</fullName>
    </submittedName>
</protein>
<name>A0A226EUZ7_FOLCA</name>
<reference evidence="6 7" key="1">
    <citation type="submission" date="2015-12" db="EMBL/GenBank/DDBJ databases">
        <title>The genome of Folsomia candida.</title>
        <authorList>
            <person name="Faddeeva A."/>
            <person name="Derks M.F."/>
            <person name="Anvar Y."/>
            <person name="Smit S."/>
            <person name="Van Straalen N."/>
            <person name="Roelofs D."/>
        </authorList>
    </citation>
    <scope>NUCLEOTIDE SEQUENCE [LARGE SCALE GENOMIC DNA]</scope>
    <source>
        <strain evidence="6 7">VU population</strain>
        <tissue evidence="6">Whole body</tissue>
    </source>
</reference>
<evidence type="ECO:0000313" key="7">
    <source>
        <dbReference type="Proteomes" id="UP000198287"/>
    </source>
</evidence>
<dbReference type="Gene3D" id="2.170.140.10">
    <property type="entry name" value="Chitin binding domain"/>
    <property type="match status" value="1"/>
</dbReference>
<evidence type="ECO:0000256" key="3">
    <source>
        <dbReference type="SAM" id="MobiDB-lite"/>
    </source>
</evidence>
<evidence type="ECO:0000256" key="1">
    <source>
        <dbReference type="ARBA" id="ARBA00022821"/>
    </source>
</evidence>
<dbReference type="PROSITE" id="PS50940">
    <property type="entry name" value="CHIT_BIND_II"/>
    <property type="match status" value="1"/>
</dbReference>
<keyword evidence="7" id="KW-1185">Reference proteome</keyword>
<dbReference type="PANTHER" id="PTHR22595:SF79">
    <property type="entry name" value="CHITINASE 12"/>
    <property type="match status" value="1"/>
</dbReference>
<dbReference type="PANTHER" id="PTHR22595">
    <property type="entry name" value="CHITINASE-RELATED"/>
    <property type="match status" value="1"/>
</dbReference>
<dbReference type="SUPFAM" id="SSF57625">
    <property type="entry name" value="Invertebrate chitin-binding proteins"/>
    <property type="match status" value="1"/>
</dbReference>
<dbReference type="InterPro" id="IPR000726">
    <property type="entry name" value="Glyco_hydro_19_cat"/>
</dbReference>
<evidence type="ECO:0000259" key="5">
    <source>
        <dbReference type="PROSITE" id="PS50940"/>
    </source>
</evidence>
<dbReference type="Pfam" id="PF00182">
    <property type="entry name" value="Glyco_hydro_19"/>
    <property type="match status" value="1"/>
</dbReference>
<evidence type="ECO:0000256" key="4">
    <source>
        <dbReference type="SAM" id="SignalP"/>
    </source>
</evidence>
<dbReference type="OrthoDB" id="5985073at2759"/>
<keyword evidence="2" id="KW-1015">Disulfide bond</keyword>
<dbReference type="GO" id="GO:0016998">
    <property type="term" value="P:cell wall macromolecule catabolic process"/>
    <property type="evidence" value="ECO:0007669"/>
    <property type="project" value="InterPro"/>
</dbReference>
<dbReference type="GO" id="GO:0006032">
    <property type="term" value="P:chitin catabolic process"/>
    <property type="evidence" value="ECO:0007669"/>
    <property type="project" value="InterPro"/>
</dbReference>
<dbReference type="SMART" id="SM00494">
    <property type="entry name" value="ChtBD2"/>
    <property type="match status" value="1"/>
</dbReference>
<keyword evidence="1" id="KW-0611">Plant defense</keyword>
<dbReference type="InterPro" id="IPR023346">
    <property type="entry name" value="Lysozyme-like_dom_sf"/>
</dbReference>
<dbReference type="OMA" id="INSRECT"/>
<dbReference type="Gene3D" id="1.10.530.10">
    <property type="match status" value="1"/>
</dbReference>
<dbReference type="CDD" id="cd00325">
    <property type="entry name" value="chitinase_GH19"/>
    <property type="match status" value="1"/>
</dbReference>
<feature type="domain" description="Chitin-binding type-2" evidence="5">
    <location>
        <begin position="24"/>
        <end position="78"/>
    </location>
</feature>
<dbReference type="GO" id="GO:0008061">
    <property type="term" value="F:chitin binding"/>
    <property type="evidence" value="ECO:0007669"/>
    <property type="project" value="InterPro"/>
</dbReference>
<sequence>MSQLLTVALILGAIACSVNASYAGTWCSGTGYIVDPSNCNIYYQCSNGRYEKHHCPSGLNFNGRGFYCDWPANSPCENTVVMPPTTTTTTTQRPTTTTTTTQRPTTTTTTTQRPTTTTTTTQRPTTTTTTTQRPTTTTTTKPPTTRPPTSGTPLISHAEFQSAAATKGGNPTSDYYLGFIASLPKAQISTRREAILFLAHATWETVGFIYTKEVYCQTHLADCLRAYPNNAGGLPGRVYYGRGVMQLTWDYNYRGASSYLYGDDRLLQNPDVVGEDPAVGWATGAWYWYANVHTRSQTFGSTLKAINGALECEGGSHGQNRYLRFMHYKEILTRLGEPHPADDDGWCTAW</sequence>
<dbReference type="EMBL" id="LNIX01000002">
    <property type="protein sequence ID" value="OXA60894.1"/>
    <property type="molecule type" value="Genomic_DNA"/>
</dbReference>
<organism evidence="6 7">
    <name type="scientific">Folsomia candida</name>
    <name type="common">Springtail</name>
    <dbReference type="NCBI Taxonomy" id="158441"/>
    <lineage>
        <taxon>Eukaryota</taxon>
        <taxon>Metazoa</taxon>
        <taxon>Ecdysozoa</taxon>
        <taxon>Arthropoda</taxon>
        <taxon>Hexapoda</taxon>
        <taxon>Collembola</taxon>
        <taxon>Entomobryomorpha</taxon>
        <taxon>Isotomoidea</taxon>
        <taxon>Isotomidae</taxon>
        <taxon>Proisotominae</taxon>
        <taxon>Folsomia</taxon>
    </lineage>
</organism>
<feature type="region of interest" description="Disordered" evidence="3">
    <location>
        <begin position="81"/>
        <end position="153"/>
    </location>
</feature>
<dbReference type="InterPro" id="IPR002557">
    <property type="entry name" value="Chitin-bd_dom"/>
</dbReference>
<dbReference type="AlphaFoldDB" id="A0A226EUZ7"/>
<gene>
    <name evidence="6" type="ORF">Fcan01_04247</name>
</gene>
<evidence type="ECO:0000256" key="2">
    <source>
        <dbReference type="ARBA" id="ARBA00023157"/>
    </source>
</evidence>